<organism evidence="1">
    <name type="scientific">Neisseria leonii</name>
    <dbReference type="NCBI Taxonomy" id="2995413"/>
    <lineage>
        <taxon>Bacteria</taxon>
        <taxon>Pseudomonadati</taxon>
        <taxon>Pseudomonadota</taxon>
        <taxon>Betaproteobacteria</taxon>
        <taxon>Neisseriales</taxon>
        <taxon>Neisseriaceae</taxon>
        <taxon>Neisseria</taxon>
    </lineage>
</organism>
<dbReference type="AlphaFoldDB" id="A0A9X4E1B3"/>
<evidence type="ECO:0000313" key="2">
    <source>
        <dbReference type="EMBL" id="WWY03167.1"/>
    </source>
</evidence>
<dbReference type="EMBL" id="CP146598">
    <property type="protein sequence ID" value="WWY03167.1"/>
    <property type="molecule type" value="Genomic_DNA"/>
</dbReference>
<keyword evidence="3" id="KW-1185">Reference proteome</keyword>
<name>A0A9X4E1B3_9NEIS</name>
<dbReference type="EMBL" id="JAPQFL010000001">
    <property type="protein sequence ID" value="MDD9326745.1"/>
    <property type="molecule type" value="Genomic_DNA"/>
</dbReference>
<reference evidence="1" key="1">
    <citation type="submission" date="2022-10" db="EMBL/GenBank/DDBJ databases">
        <authorList>
            <person name="Boutroux M."/>
        </authorList>
    </citation>
    <scope>NUCLEOTIDE SEQUENCE</scope>
    <source>
        <strain evidence="1">51.81</strain>
    </source>
</reference>
<dbReference type="Proteomes" id="UP001149607">
    <property type="component" value="Chromosome"/>
</dbReference>
<accession>A0A9X4E1B3</accession>
<evidence type="ECO:0000313" key="3">
    <source>
        <dbReference type="Proteomes" id="UP001149607"/>
    </source>
</evidence>
<evidence type="ECO:0000313" key="1">
    <source>
        <dbReference type="EMBL" id="MDD9326745.1"/>
    </source>
</evidence>
<protein>
    <submittedName>
        <fullName evidence="1">Uncharacterized protein</fullName>
    </submittedName>
</protein>
<dbReference type="RefSeq" id="WP_274584092.1">
    <property type="nucleotide sequence ID" value="NZ_CP146598.1"/>
</dbReference>
<sequence length="135" mass="15042">MNRLDFRDALTVLLRDAYRNRKDVRIHYENGPNVDMGSITVPVLSVETVYSGSFQADLSEMPRTRDNGNILITVLVRGASGSRTAVALRDEAAGLLQRKRIGGALTHTASILPNSDAVKGWVGYRAEVPFWHYHF</sequence>
<reference evidence="2" key="2">
    <citation type="submission" date="2024-02" db="EMBL/GenBank/DDBJ databases">
        <title>Neisseria leonii sp. nov.</title>
        <authorList>
            <person name="Boutroux M."/>
            <person name="Favre-Rochex S."/>
            <person name="Gorgette O."/>
            <person name="Touak G."/>
            <person name="Muhle E."/>
            <person name="Chesneau O."/>
            <person name="Clermont D."/>
            <person name="Rahi P."/>
        </authorList>
    </citation>
    <scope>NUCLEOTIDE SEQUENCE</scope>
    <source>
        <strain evidence="2">51.81</strain>
    </source>
</reference>
<proteinExistence type="predicted"/>
<gene>
    <name evidence="1" type="ORF">ORY91_000112</name>
    <name evidence="2" type="ORF">V9W64_10875</name>
</gene>